<dbReference type="RefSeq" id="WP_227479530.1">
    <property type="nucleotide sequence ID" value="NZ_OCZC01000056.1"/>
</dbReference>
<evidence type="ECO:0000313" key="3">
    <source>
        <dbReference type="Proteomes" id="UP000234345"/>
    </source>
</evidence>
<keyword evidence="1" id="KW-0472">Membrane</keyword>
<organism evidence="2 3">
    <name type="scientific">Xanthomonas campestris pv. phaseoli</name>
    <dbReference type="NCBI Taxonomy" id="317013"/>
    <lineage>
        <taxon>Bacteria</taxon>
        <taxon>Pseudomonadati</taxon>
        <taxon>Pseudomonadota</taxon>
        <taxon>Gammaproteobacteria</taxon>
        <taxon>Lysobacterales</taxon>
        <taxon>Lysobacteraceae</taxon>
        <taxon>Xanthomonas</taxon>
    </lineage>
</organism>
<feature type="transmembrane region" description="Helical" evidence="1">
    <location>
        <begin position="33"/>
        <end position="57"/>
    </location>
</feature>
<reference evidence="2 3" key="1">
    <citation type="submission" date="2017-10" db="EMBL/GenBank/DDBJ databases">
        <authorList>
            <person name="Regsiter A."/>
            <person name="William W."/>
        </authorList>
    </citation>
    <scope>NUCLEOTIDE SEQUENCE [LARGE SCALE GENOMIC DNA]</scope>
    <source>
        <strain evidence="2 3">CFBP6991</strain>
    </source>
</reference>
<accession>A0A7Z7IY53</accession>
<dbReference type="EMBL" id="OCZC01000056">
    <property type="protein sequence ID" value="SOO23765.1"/>
    <property type="molecule type" value="Genomic_DNA"/>
</dbReference>
<gene>
    <name evidence="2" type="ORF">XFF6991_30085</name>
</gene>
<evidence type="ECO:0000313" key="2">
    <source>
        <dbReference type="EMBL" id="SOO23765.1"/>
    </source>
</evidence>
<dbReference type="Proteomes" id="UP000234345">
    <property type="component" value="Unassembled WGS sequence"/>
</dbReference>
<sequence>MDARDHASTSWGMDSSEVDPRALRRWNKFLDGLANVGECLSLLLVLGAVICVLGLTFDANFENGIFYDGTDYTCLYDGKTGKVHYVE</sequence>
<keyword evidence="1" id="KW-0812">Transmembrane</keyword>
<proteinExistence type="predicted"/>
<name>A0A7Z7IY53_XANCH</name>
<dbReference type="AlphaFoldDB" id="A0A7Z7IY53"/>
<comment type="caution">
    <text evidence="2">The sequence shown here is derived from an EMBL/GenBank/DDBJ whole genome shotgun (WGS) entry which is preliminary data.</text>
</comment>
<evidence type="ECO:0000256" key="1">
    <source>
        <dbReference type="SAM" id="Phobius"/>
    </source>
</evidence>
<protein>
    <submittedName>
        <fullName evidence="2">Uncharacterized protein</fullName>
    </submittedName>
</protein>
<keyword evidence="1" id="KW-1133">Transmembrane helix</keyword>